<dbReference type="InterPro" id="IPR036812">
    <property type="entry name" value="NAD(P)_OxRdtase_dom_sf"/>
</dbReference>
<dbReference type="SUPFAM" id="SSF51430">
    <property type="entry name" value="NAD(P)-linked oxidoreductase"/>
    <property type="match status" value="1"/>
</dbReference>
<dbReference type="FunFam" id="3.20.20.100:FF:000015">
    <property type="entry name" value="Oxidoreductase, aldo/keto reductase family"/>
    <property type="match status" value="1"/>
</dbReference>
<dbReference type="RefSeq" id="WP_315968359.1">
    <property type="nucleotide sequence ID" value="NZ_CP022347.1"/>
</dbReference>
<evidence type="ECO:0000256" key="1">
    <source>
        <dbReference type="ARBA" id="ARBA00007905"/>
    </source>
</evidence>
<dbReference type="PROSITE" id="PS00062">
    <property type="entry name" value="ALDOKETO_REDUCTASE_2"/>
    <property type="match status" value="1"/>
</dbReference>
<organism evidence="5 6">
    <name type="scientific">Campylobacter avium LMG 24591</name>
    <dbReference type="NCBI Taxonomy" id="522484"/>
    <lineage>
        <taxon>Bacteria</taxon>
        <taxon>Pseudomonadati</taxon>
        <taxon>Campylobacterota</taxon>
        <taxon>Epsilonproteobacteria</taxon>
        <taxon>Campylobacterales</taxon>
        <taxon>Campylobacteraceae</taxon>
        <taxon>Campylobacter</taxon>
    </lineage>
</organism>
<dbReference type="KEGG" id="cavi:CAV_1677"/>
<dbReference type="PROSITE" id="PS00798">
    <property type="entry name" value="ALDOKETO_REDUCTASE_1"/>
    <property type="match status" value="1"/>
</dbReference>
<dbReference type="InterPro" id="IPR023210">
    <property type="entry name" value="NADP_OxRdtase_dom"/>
</dbReference>
<dbReference type="PRINTS" id="PR00069">
    <property type="entry name" value="ALDKETRDTASE"/>
</dbReference>
<evidence type="ECO:0000256" key="2">
    <source>
        <dbReference type="ARBA" id="ARBA00022857"/>
    </source>
</evidence>
<dbReference type="InterPro" id="IPR020471">
    <property type="entry name" value="AKR"/>
</dbReference>
<sequence length="334" mass="38247">MQDIKHSKNFANNSRRSFLKHSAKTLAYAVSLGAGMAAFNPLVAKNNNKGNTMQTITLNNGVKMPILGYGVYQIDAKETQRCVEDALEVGYRLIDTAQSYFNEEGVGAAIKASGIKREEIFVTTKLWVSYTNETKAKKAFDNSLKKLGLDYIDLYLIHQPFNDVYGAWRTMSKLYKDKKIRAIGVSNFYDDRLVDFCLNNEIKPALNQIECNPLHAQFQMQKLMKEYNVAMQSWASFGEGKNNMFSNPTIAKIGKKYNKTVAQVILRWLIQREIAVIPKTTRKERMLENFSVFDFTLDAKDMQTMASLDDKKSLFFDHRDPAMVKWLNEYKADL</sequence>
<dbReference type="InterPro" id="IPR018170">
    <property type="entry name" value="Aldo/ket_reductase_CS"/>
</dbReference>
<evidence type="ECO:0000313" key="5">
    <source>
        <dbReference type="EMBL" id="ASQ31273.1"/>
    </source>
</evidence>
<keyword evidence="2" id="KW-0521">NADP</keyword>
<keyword evidence="3" id="KW-0560">Oxidoreductase</keyword>
<evidence type="ECO:0000259" key="4">
    <source>
        <dbReference type="Pfam" id="PF00248"/>
    </source>
</evidence>
<evidence type="ECO:0000256" key="3">
    <source>
        <dbReference type="ARBA" id="ARBA00023002"/>
    </source>
</evidence>
<dbReference type="PANTHER" id="PTHR43827:SF3">
    <property type="entry name" value="NADP-DEPENDENT OXIDOREDUCTASE DOMAIN-CONTAINING PROTEIN"/>
    <property type="match status" value="1"/>
</dbReference>
<dbReference type="EMBL" id="CP022347">
    <property type="protein sequence ID" value="ASQ31273.1"/>
    <property type="molecule type" value="Genomic_DNA"/>
</dbReference>
<dbReference type="GO" id="GO:0016616">
    <property type="term" value="F:oxidoreductase activity, acting on the CH-OH group of donors, NAD or NADP as acceptor"/>
    <property type="evidence" value="ECO:0007669"/>
    <property type="project" value="UniProtKB-ARBA"/>
</dbReference>
<name>A0A222MZ58_9BACT</name>
<gene>
    <name evidence="5" type="ORF">CAV_1677</name>
</gene>
<dbReference type="Proteomes" id="UP000201169">
    <property type="component" value="Chromosome"/>
</dbReference>
<dbReference type="AlphaFoldDB" id="A0A222MZ58"/>
<accession>A0A222MZ58</accession>
<feature type="domain" description="NADP-dependent oxidoreductase" evidence="4">
    <location>
        <begin position="73"/>
        <end position="309"/>
    </location>
</feature>
<proteinExistence type="inferred from homology"/>
<dbReference type="Gene3D" id="3.20.20.100">
    <property type="entry name" value="NADP-dependent oxidoreductase domain"/>
    <property type="match status" value="1"/>
</dbReference>
<keyword evidence="6" id="KW-1185">Reference proteome</keyword>
<dbReference type="PANTHER" id="PTHR43827">
    <property type="entry name" value="2,5-DIKETO-D-GLUCONIC ACID REDUCTASE"/>
    <property type="match status" value="1"/>
</dbReference>
<comment type="similarity">
    <text evidence="1">Belongs to the aldo/keto reductase family.</text>
</comment>
<evidence type="ECO:0000313" key="6">
    <source>
        <dbReference type="Proteomes" id="UP000201169"/>
    </source>
</evidence>
<dbReference type="Pfam" id="PF00248">
    <property type="entry name" value="Aldo_ket_red"/>
    <property type="match status" value="1"/>
</dbReference>
<protein>
    <submittedName>
        <fullName evidence="5">Aldo/keto reductase</fullName>
    </submittedName>
</protein>
<reference evidence="5 6" key="1">
    <citation type="submission" date="2017-07" db="EMBL/GenBank/DDBJ databases">
        <title>Analysis of two Campylobacter avium genomes and identification of a novel hippuricase gene.</title>
        <authorList>
            <person name="Miller W.G."/>
            <person name="Chapman M.H."/>
            <person name="Yee E."/>
            <person name="Revez J."/>
            <person name="Bono J.L."/>
            <person name="Rossi M."/>
        </authorList>
    </citation>
    <scope>NUCLEOTIDE SEQUENCE [LARGE SCALE GENOMIC DNA]</scope>
    <source>
        <strain evidence="5 6">LMG 24591</strain>
    </source>
</reference>
<dbReference type="CDD" id="cd19133">
    <property type="entry name" value="AKR_AKR5F1"/>
    <property type="match status" value="1"/>
</dbReference>